<feature type="domain" description="AP2-like integrase N-terminal" evidence="1">
    <location>
        <begin position="26"/>
        <end position="63"/>
    </location>
</feature>
<sequence length="82" mass="9230">MSRQQLQPQIRKVEVVDRSTGKRAVRYQVTVDAGKSADGKRRQVRRRYASEREARDALAKITGGVVDGTFVARSALTIEQAW</sequence>
<evidence type="ECO:0000313" key="2">
    <source>
        <dbReference type="EMBL" id="VTO98001.1"/>
    </source>
</evidence>
<evidence type="ECO:0000259" key="1">
    <source>
        <dbReference type="Pfam" id="PF14657"/>
    </source>
</evidence>
<dbReference type="RefSeq" id="WP_306769733.1">
    <property type="nucleotide sequence ID" value="NZ_BLYZ01000002.1"/>
</dbReference>
<protein>
    <recommendedName>
        <fullName evidence="1">AP2-like integrase N-terminal domain-containing protein</fullName>
    </recommendedName>
</protein>
<name>A0A653EMY6_MYCKA</name>
<reference evidence="2" key="1">
    <citation type="submission" date="2019-05" db="EMBL/GenBank/DDBJ databases">
        <authorList>
            <person name="Naeem R."/>
            <person name="Antony C."/>
            <person name="Guan Q."/>
        </authorList>
    </citation>
    <scope>NUCLEOTIDE SEQUENCE</scope>
    <source>
        <strain evidence="2">3</strain>
    </source>
</reference>
<dbReference type="EMBL" id="LR589259">
    <property type="protein sequence ID" value="VTO98001.1"/>
    <property type="molecule type" value="Genomic_DNA"/>
</dbReference>
<accession>A0A653EMY6</accession>
<dbReference type="InterPro" id="IPR028259">
    <property type="entry name" value="AP2-like_int_N"/>
</dbReference>
<dbReference type="Pfam" id="PF14657">
    <property type="entry name" value="Arm-DNA-bind_4"/>
    <property type="match status" value="1"/>
</dbReference>
<organism evidence="2">
    <name type="scientific">Mycobacterium kansasii</name>
    <dbReference type="NCBI Taxonomy" id="1768"/>
    <lineage>
        <taxon>Bacteria</taxon>
        <taxon>Bacillati</taxon>
        <taxon>Actinomycetota</taxon>
        <taxon>Actinomycetes</taxon>
        <taxon>Mycobacteriales</taxon>
        <taxon>Mycobacteriaceae</taxon>
        <taxon>Mycobacterium</taxon>
    </lineage>
</organism>
<dbReference type="GeneID" id="89224434"/>
<gene>
    <name evidence="2" type="ORF">BIN_B_01155</name>
</gene>
<dbReference type="AlphaFoldDB" id="A0A653EMY6"/>
<proteinExistence type="predicted"/>